<evidence type="ECO:0000256" key="7">
    <source>
        <dbReference type="SAM" id="MobiDB-lite"/>
    </source>
</evidence>
<evidence type="ECO:0000256" key="4">
    <source>
        <dbReference type="ARBA" id="ARBA00022801"/>
    </source>
</evidence>
<evidence type="ECO:0000256" key="3">
    <source>
        <dbReference type="ARBA" id="ARBA00022723"/>
    </source>
</evidence>
<evidence type="ECO:0000256" key="1">
    <source>
        <dbReference type="ARBA" id="ARBA00001936"/>
    </source>
</evidence>
<keyword evidence="5" id="KW-0460">Magnesium</keyword>
<dbReference type="InterPro" id="IPR015797">
    <property type="entry name" value="NUDIX_hydrolase-like_dom_sf"/>
</dbReference>
<proteinExistence type="predicted"/>
<evidence type="ECO:0000313" key="8">
    <source>
        <dbReference type="EMBL" id="GEL18423.1"/>
    </source>
</evidence>
<dbReference type="GO" id="GO:0016818">
    <property type="term" value="F:hydrolase activity, acting on acid anhydrides, in phosphorus-containing anhydrides"/>
    <property type="evidence" value="ECO:0007669"/>
    <property type="project" value="InterPro"/>
</dbReference>
<protein>
    <submittedName>
        <fullName evidence="8">NUDIX hydrolase</fullName>
    </submittedName>
</protein>
<organism evidence="8 9">
    <name type="scientific">Pseudonocardia asaccharolytica DSM 44247 = NBRC 16224</name>
    <dbReference type="NCBI Taxonomy" id="1123024"/>
    <lineage>
        <taxon>Bacteria</taxon>
        <taxon>Bacillati</taxon>
        <taxon>Actinomycetota</taxon>
        <taxon>Actinomycetes</taxon>
        <taxon>Pseudonocardiales</taxon>
        <taxon>Pseudonocardiaceae</taxon>
        <taxon>Pseudonocardia</taxon>
    </lineage>
</organism>
<dbReference type="SUPFAM" id="SSF55811">
    <property type="entry name" value="Nudix"/>
    <property type="match status" value="1"/>
</dbReference>
<feature type="region of interest" description="Disordered" evidence="7">
    <location>
        <begin position="1"/>
        <end position="26"/>
    </location>
</feature>
<name>A0A511D1M0_9PSEU</name>
<dbReference type="CDD" id="cd18870">
    <property type="entry name" value="NUDIX_AcylCoAdiphos_Nudt19"/>
    <property type="match status" value="1"/>
</dbReference>
<dbReference type="STRING" id="1123024.GCA_000423625_03165"/>
<evidence type="ECO:0000256" key="6">
    <source>
        <dbReference type="ARBA" id="ARBA00023211"/>
    </source>
</evidence>
<dbReference type="AlphaFoldDB" id="A0A511D1M0"/>
<keyword evidence="4 8" id="KW-0378">Hydrolase</keyword>
<dbReference type="EMBL" id="BJVI01000020">
    <property type="protein sequence ID" value="GEL18423.1"/>
    <property type="molecule type" value="Genomic_DNA"/>
</dbReference>
<sequence length="234" mass="25324">MAFAGGMTVFPGGGVDPDDRPDPARWSGPEPRWWAERLGCSAELAGALVLAAVRETFEECGVLLAGPADGDPVDADVLVQGRADVVARRRTFSGLLGAADLVVRADLLRGWARWITPESSPRRYDTFFFTATVPDDQQADGATTEAVEASWWRPQDALAQWRQGAIQLMPPTLRTLRQLAEHSDTSGVLASAEQQPIEPVIPKVVRRGDEIVVVVPGDPDYPLAVDHLNPAVRP</sequence>
<gene>
    <name evidence="8" type="ORF">PA7_22600</name>
</gene>
<dbReference type="InterPro" id="IPR039121">
    <property type="entry name" value="NUDT19"/>
</dbReference>
<keyword evidence="9" id="KW-1185">Reference proteome</keyword>
<evidence type="ECO:0000256" key="5">
    <source>
        <dbReference type="ARBA" id="ARBA00022842"/>
    </source>
</evidence>
<comment type="cofactor">
    <cofactor evidence="1">
        <name>Mn(2+)</name>
        <dbReference type="ChEBI" id="CHEBI:29035"/>
    </cofactor>
</comment>
<keyword evidence="3" id="KW-0479">Metal-binding</keyword>
<keyword evidence="6" id="KW-0464">Manganese</keyword>
<comment type="caution">
    <text evidence="8">The sequence shown here is derived from an EMBL/GenBank/DDBJ whole genome shotgun (WGS) entry which is preliminary data.</text>
</comment>
<evidence type="ECO:0000256" key="2">
    <source>
        <dbReference type="ARBA" id="ARBA00001946"/>
    </source>
</evidence>
<dbReference type="GO" id="GO:0046872">
    <property type="term" value="F:metal ion binding"/>
    <property type="evidence" value="ECO:0007669"/>
    <property type="project" value="UniProtKB-KW"/>
</dbReference>
<dbReference type="Gene3D" id="3.90.79.10">
    <property type="entry name" value="Nucleoside Triphosphate Pyrophosphohydrolase"/>
    <property type="match status" value="1"/>
</dbReference>
<reference evidence="8 9" key="1">
    <citation type="submission" date="2019-07" db="EMBL/GenBank/DDBJ databases">
        <title>Whole genome shotgun sequence of Pseudonocardia asaccharolytica NBRC 16224.</title>
        <authorList>
            <person name="Hosoyama A."/>
            <person name="Uohara A."/>
            <person name="Ohji S."/>
            <person name="Ichikawa N."/>
        </authorList>
    </citation>
    <scope>NUCLEOTIDE SEQUENCE [LARGE SCALE GENOMIC DNA]</scope>
    <source>
        <strain evidence="8 9">NBRC 16224</strain>
    </source>
</reference>
<dbReference type="Proteomes" id="UP000321328">
    <property type="component" value="Unassembled WGS sequence"/>
</dbReference>
<evidence type="ECO:0000313" key="9">
    <source>
        <dbReference type="Proteomes" id="UP000321328"/>
    </source>
</evidence>
<accession>A0A511D1M0</accession>
<dbReference type="PANTHER" id="PTHR12318">
    <property type="entry name" value="TESTOSTERONE-REGULATED PROTEIN RP2"/>
    <property type="match status" value="1"/>
</dbReference>
<dbReference type="PANTHER" id="PTHR12318:SF0">
    <property type="entry name" value="ACYL-COENZYME A DIPHOSPHATASE NUDT19"/>
    <property type="match status" value="1"/>
</dbReference>
<comment type="cofactor">
    <cofactor evidence="2">
        <name>Mg(2+)</name>
        <dbReference type="ChEBI" id="CHEBI:18420"/>
    </cofactor>
</comment>